<gene>
    <name evidence="2" type="ORF">CTEN210_07900</name>
</gene>
<keyword evidence="3" id="KW-1185">Reference proteome</keyword>
<comment type="caution">
    <text evidence="2">The sequence shown here is derived from an EMBL/GenBank/DDBJ whole genome shotgun (WGS) entry which is preliminary data.</text>
</comment>
<feature type="coiled-coil region" evidence="1">
    <location>
        <begin position="79"/>
        <end position="158"/>
    </location>
</feature>
<keyword evidence="1" id="KW-0175">Coiled coil</keyword>
<accession>A0AAD3H672</accession>
<sequence length="223" mass="26067">MKRKGEEIGSQPIAAVVMPSSDDILSWDATQDMMQQLLETYDNHQTIEKRKEMIHGIESNIVSLKEAEEIIVTEGESIVSEISEKIQECSENSSQEEKNLKEQQKHIDNLEDEVNDIRDSIDEAKETEVELRRKIQHYKELANEKIEEMDEVELQKKEEVYRLQTQISLHAHVTGIKWDYEDIDSLKGEIDIPSKKVNKRFDIPKEDKSDFELVNNFWTMMEA</sequence>
<dbReference type="AlphaFoldDB" id="A0AAD3H672"/>
<protein>
    <recommendedName>
        <fullName evidence="4">Kinetochore protein Spc24</fullName>
    </recommendedName>
</protein>
<proteinExistence type="predicted"/>
<reference evidence="2 3" key="1">
    <citation type="journal article" date="2021" name="Sci. Rep.">
        <title>The genome of the diatom Chaetoceros tenuissimus carries an ancient integrated fragment of an extant virus.</title>
        <authorList>
            <person name="Hongo Y."/>
            <person name="Kimura K."/>
            <person name="Takaki Y."/>
            <person name="Yoshida Y."/>
            <person name="Baba S."/>
            <person name="Kobayashi G."/>
            <person name="Nagasaki K."/>
            <person name="Hano T."/>
            <person name="Tomaru Y."/>
        </authorList>
    </citation>
    <scope>NUCLEOTIDE SEQUENCE [LARGE SCALE GENOMIC DNA]</scope>
    <source>
        <strain evidence="2 3">NIES-3715</strain>
    </source>
</reference>
<evidence type="ECO:0008006" key="4">
    <source>
        <dbReference type="Google" id="ProtNLM"/>
    </source>
</evidence>
<evidence type="ECO:0000313" key="2">
    <source>
        <dbReference type="EMBL" id="GFH51424.1"/>
    </source>
</evidence>
<dbReference type="Gene3D" id="3.30.160.570">
    <property type="entry name" value="Ncd80 complex, Spc24 subunit"/>
    <property type="match status" value="1"/>
</dbReference>
<dbReference type="EMBL" id="BLLK01000045">
    <property type="protein sequence ID" value="GFH51424.1"/>
    <property type="molecule type" value="Genomic_DNA"/>
</dbReference>
<dbReference type="Proteomes" id="UP001054902">
    <property type="component" value="Unassembled WGS sequence"/>
</dbReference>
<evidence type="ECO:0000256" key="1">
    <source>
        <dbReference type="SAM" id="Coils"/>
    </source>
</evidence>
<name>A0AAD3H672_9STRA</name>
<evidence type="ECO:0000313" key="3">
    <source>
        <dbReference type="Proteomes" id="UP001054902"/>
    </source>
</evidence>
<organism evidence="2 3">
    <name type="scientific">Chaetoceros tenuissimus</name>
    <dbReference type="NCBI Taxonomy" id="426638"/>
    <lineage>
        <taxon>Eukaryota</taxon>
        <taxon>Sar</taxon>
        <taxon>Stramenopiles</taxon>
        <taxon>Ochrophyta</taxon>
        <taxon>Bacillariophyta</taxon>
        <taxon>Coscinodiscophyceae</taxon>
        <taxon>Chaetocerotophycidae</taxon>
        <taxon>Chaetocerotales</taxon>
        <taxon>Chaetocerotaceae</taxon>
        <taxon>Chaetoceros</taxon>
    </lineage>
</organism>